<dbReference type="GO" id="GO:0005737">
    <property type="term" value="C:cytoplasm"/>
    <property type="evidence" value="ECO:0007669"/>
    <property type="project" value="TreeGrafter"/>
</dbReference>
<dbReference type="PANTHER" id="PTHR43493:SF5">
    <property type="entry name" value="DNA GYRASE SUBUNIT A, CHLOROPLASTIC_MITOCHONDRIAL"/>
    <property type="match status" value="1"/>
</dbReference>
<comment type="caution">
    <text evidence="6">Lacks conserved residue(s) required for the propagation of feature annotation.</text>
</comment>
<dbReference type="InterPro" id="IPR013760">
    <property type="entry name" value="Topo_IIA-like_dom_sf"/>
</dbReference>
<dbReference type="PANTHER" id="PTHR43493">
    <property type="entry name" value="DNA GYRASE/TOPOISOMERASE SUBUNIT A"/>
    <property type="match status" value="1"/>
</dbReference>
<reference evidence="9 10" key="1">
    <citation type="submission" date="2017-10" db="EMBL/GenBank/DDBJ databases">
        <title>Novel microbial diversity and functional potential in the marine mammal oral microbiome.</title>
        <authorList>
            <person name="Dudek N.K."/>
            <person name="Sun C.L."/>
            <person name="Burstein D."/>
            <person name="Kantor R.S."/>
            <person name="Aliaga Goltsman D.S."/>
            <person name="Bik E.M."/>
            <person name="Thomas B.C."/>
            <person name="Banfield J.F."/>
            <person name="Relman D.A."/>
        </authorList>
    </citation>
    <scope>NUCLEOTIDE SEQUENCE [LARGE SCALE GENOMIC DNA]</scope>
    <source>
        <strain evidence="9">DOLZORAL124_49_17</strain>
    </source>
</reference>
<dbReference type="AlphaFoldDB" id="A0A2G6E076"/>
<keyword evidence="4 6" id="KW-0238">DNA-binding</keyword>
<feature type="coiled-coil region" evidence="7">
    <location>
        <begin position="291"/>
        <end position="318"/>
    </location>
</feature>
<sequence length="532" mass="60556">AKEILYNPHLTQWEDSYDGRNKEPKVFPAKLPVILLQGTEGIAVGMSTKILPHNTLEVLDALKAELQGKPFELVPDFPTGGILDASEYKDGLGKVTIQAKISEKKNRLIIEEIPYGTTTESLIESIENAAKSGKIKIRGINDFTTDQVNIEIVPGIGVDNKVLMESLYAFTDCQVSISVNLLLIKEELPVIMTVTEVIQHHAKQLLGVLKGELEHELSELMNELHRRTLERIFIEEKIYRRIEKEKSREGMYKTVYTGFEPFAKELIRPIEDEDVKHLLGIPIRRISLYDIEKARKEIEAINDRIKEIKKHLKNLTAYALAFLDGVYKKLTAPKEEKRFVRKTEISSLEKADVRAVARRDLKLMYDNSTGYLGYGVKSESAKELFEVSEYDRILIVKNDGSYYVCDVPEIEHVDKNMALCCIADKDILAEHVITLLYRQEDTGYIYIKKAQILKFILNKEYELLPESCKALRAFAHPEVKITLTYKPSPGLRKKEDEFLSSDYLVKGVNAKGVRLSTKPVASMKVGVLKKKK</sequence>
<organism evidence="9 10">
    <name type="scientific">candidate division KSB3 bacterium</name>
    <dbReference type="NCBI Taxonomy" id="2044937"/>
    <lineage>
        <taxon>Bacteria</taxon>
        <taxon>candidate division KSB3</taxon>
    </lineage>
</organism>
<dbReference type="GO" id="GO:0003918">
    <property type="term" value="F:DNA topoisomerase type II (double strand cut, ATP-hydrolyzing) activity"/>
    <property type="evidence" value="ECO:0007669"/>
    <property type="project" value="UniProtKB-EC"/>
</dbReference>
<dbReference type="InterPro" id="IPR050220">
    <property type="entry name" value="Type_II_DNA_Topoisomerases"/>
</dbReference>
<dbReference type="GO" id="GO:0009330">
    <property type="term" value="C:DNA topoisomerase type II (double strand cut, ATP-hydrolyzing) complex"/>
    <property type="evidence" value="ECO:0007669"/>
    <property type="project" value="TreeGrafter"/>
</dbReference>
<evidence type="ECO:0000313" key="9">
    <source>
        <dbReference type="EMBL" id="PID55465.1"/>
    </source>
</evidence>
<comment type="caution">
    <text evidence="9">The sequence shown here is derived from an EMBL/GenBank/DDBJ whole genome shotgun (WGS) entry which is preliminary data.</text>
</comment>
<feature type="domain" description="Topo IIA-type catalytic" evidence="8">
    <location>
        <begin position="1"/>
        <end position="361"/>
    </location>
</feature>
<evidence type="ECO:0000256" key="5">
    <source>
        <dbReference type="ARBA" id="ARBA00023235"/>
    </source>
</evidence>
<dbReference type="GO" id="GO:0005524">
    <property type="term" value="F:ATP binding"/>
    <property type="evidence" value="ECO:0007669"/>
    <property type="project" value="InterPro"/>
</dbReference>
<dbReference type="InterPro" id="IPR013758">
    <property type="entry name" value="Topo_IIA_A/C_ab"/>
</dbReference>
<keyword evidence="3" id="KW-0799">Topoisomerase</keyword>
<dbReference type="EMBL" id="PDPS01000100">
    <property type="protein sequence ID" value="PID55465.1"/>
    <property type="molecule type" value="Genomic_DNA"/>
</dbReference>
<evidence type="ECO:0000259" key="8">
    <source>
        <dbReference type="PROSITE" id="PS52040"/>
    </source>
</evidence>
<evidence type="ECO:0000256" key="3">
    <source>
        <dbReference type="ARBA" id="ARBA00023029"/>
    </source>
</evidence>
<evidence type="ECO:0000256" key="1">
    <source>
        <dbReference type="ARBA" id="ARBA00000185"/>
    </source>
</evidence>
<evidence type="ECO:0000256" key="4">
    <source>
        <dbReference type="ARBA" id="ARBA00023125"/>
    </source>
</evidence>
<accession>A0A2G6E076</accession>
<gene>
    <name evidence="9" type="ORF">CSB45_15890</name>
</gene>
<dbReference type="Proteomes" id="UP000229740">
    <property type="component" value="Unassembled WGS sequence"/>
</dbReference>
<evidence type="ECO:0000256" key="7">
    <source>
        <dbReference type="SAM" id="Coils"/>
    </source>
</evidence>
<dbReference type="PROSITE" id="PS52040">
    <property type="entry name" value="TOPO_IIA"/>
    <property type="match status" value="1"/>
</dbReference>
<keyword evidence="7" id="KW-0175">Coiled coil</keyword>
<dbReference type="Gene3D" id="3.90.199.10">
    <property type="entry name" value="Topoisomerase II, domain 5"/>
    <property type="match status" value="1"/>
</dbReference>
<dbReference type="InterPro" id="IPR002205">
    <property type="entry name" value="Topo_IIA_dom_A"/>
</dbReference>
<evidence type="ECO:0000256" key="2">
    <source>
        <dbReference type="ARBA" id="ARBA00008263"/>
    </source>
</evidence>
<name>A0A2G6E076_9BACT</name>
<dbReference type="GO" id="GO:0003677">
    <property type="term" value="F:DNA binding"/>
    <property type="evidence" value="ECO:0007669"/>
    <property type="project" value="UniProtKB-UniRule"/>
</dbReference>
<dbReference type="SUPFAM" id="SSF56719">
    <property type="entry name" value="Type II DNA topoisomerase"/>
    <property type="match status" value="1"/>
</dbReference>
<protein>
    <submittedName>
        <fullName evidence="9">DNA topoisomerase IV</fullName>
    </submittedName>
</protein>
<dbReference type="GO" id="GO:0006265">
    <property type="term" value="P:DNA topological change"/>
    <property type="evidence" value="ECO:0007669"/>
    <property type="project" value="InterPro"/>
</dbReference>
<evidence type="ECO:0000256" key="6">
    <source>
        <dbReference type="PROSITE-ProRule" id="PRU01384"/>
    </source>
</evidence>
<comment type="similarity">
    <text evidence="2">Belongs to the type II topoisomerase GyrA/ParC subunit family.</text>
</comment>
<keyword evidence="5 9" id="KW-0413">Isomerase</keyword>
<evidence type="ECO:0000313" key="10">
    <source>
        <dbReference type="Proteomes" id="UP000229740"/>
    </source>
</evidence>
<comment type="catalytic activity">
    <reaction evidence="1">
        <text>ATP-dependent breakage, passage and rejoining of double-stranded DNA.</text>
        <dbReference type="EC" id="5.6.2.2"/>
    </reaction>
</comment>
<proteinExistence type="inferred from homology"/>
<dbReference type="Gene3D" id="1.10.268.10">
    <property type="entry name" value="Topoisomerase, domain 3"/>
    <property type="match status" value="1"/>
</dbReference>
<dbReference type="SMART" id="SM00434">
    <property type="entry name" value="TOP4c"/>
    <property type="match status" value="1"/>
</dbReference>
<dbReference type="InterPro" id="IPR013757">
    <property type="entry name" value="Topo_IIA_A_a_sf"/>
</dbReference>
<dbReference type="Gene3D" id="3.30.1360.40">
    <property type="match status" value="1"/>
</dbReference>
<feature type="non-terminal residue" evidence="9">
    <location>
        <position position="1"/>
    </location>
</feature>
<dbReference type="Pfam" id="PF00521">
    <property type="entry name" value="DNA_topoisoIV"/>
    <property type="match status" value="1"/>
</dbReference>